<dbReference type="InterPro" id="IPR006976">
    <property type="entry name" value="VanZ-like"/>
</dbReference>
<evidence type="ECO:0000313" key="4">
    <source>
        <dbReference type="Proteomes" id="UP000719500"/>
    </source>
</evidence>
<protein>
    <submittedName>
        <fullName evidence="3">VanZ family protein</fullName>
    </submittedName>
</protein>
<feature type="transmembrane region" description="Helical" evidence="1">
    <location>
        <begin position="142"/>
        <end position="163"/>
    </location>
</feature>
<keyword evidence="1" id="KW-1133">Transmembrane helix</keyword>
<evidence type="ECO:0000256" key="1">
    <source>
        <dbReference type="SAM" id="Phobius"/>
    </source>
</evidence>
<dbReference type="EMBL" id="JACSNX010000003">
    <property type="protein sequence ID" value="MBM6850688.1"/>
    <property type="molecule type" value="Genomic_DNA"/>
</dbReference>
<dbReference type="PANTHER" id="PTHR36834">
    <property type="entry name" value="MEMBRANE PROTEIN-RELATED"/>
    <property type="match status" value="1"/>
</dbReference>
<keyword evidence="1" id="KW-0472">Membrane</keyword>
<comment type="caution">
    <text evidence="3">The sequence shown here is derived from an EMBL/GenBank/DDBJ whole genome shotgun (WGS) entry which is preliminary data.</text>
</comment>
<organism evidence="3 4">
    <name type="scientific">Oscillibacter valericigenes</name>
    <dbReference type="NCBI Taxonomy" id="351091"/>
    <lineage>
        <taxon>Bacteria</taxon>
        <taxon>Bacillati</taxon>
        <taxon>Bacillota</taxon>
        <taxon>Clostridia</taxon>
        <taxon>Eubacteriales</taxon>
        <taxon>Oscillospiraceae</taxon>
        <taxon>Oscillibacter</taxon>
    </lineage>
</organism>
<dbReference type="PANTHER" id="PTHR36834:SF1">
    <property type="entry name" value="INTEGRAL MEMBRANE PROTEIN"/>
    <property type="match status" value="1"/>
</dbReference>
<dbReference type="Pfam" id="PF04892">
    <property type="entry name" value="VanZ"/>
    <property type="match status" value="1"/>
</dbReference>
<feature type="transmembrane region" description="Helical" evidence="1">
    <location>
        <begin position="6"/>
        <end position="22"/>
    </location>
</feature>
<proteinExistence type="predicted"/>
<accession>A0ABS2FTN9</accession>
<name>A0ABS2FTN9_9FIRM</name>
<feature type="domain" description="VanZ-like" evidence="2">
    <location>
        <begin position="37"/>
        <end position="158"/>
    </location>
</feature>
<dbReference type="RefSeq" id="WP_204802928.1">
    <property type="nucleotide sequence ID" value="NZ_JACSNX010000003.1"/>
</dbReference>
<feature type="transmembrane region" description="Helical" evidence="1">
    <location>
        <begin position="34"/>
        <end position="59"/>
    </location>
</feature>
<keyword evidence="4" id="KW-1185">Reference proteome</keyword>
<gene>
    <name evidence="3" type="ORF">H9X91_04445</name>
</gene>
<dbReference type="InterPro" id="IPR053150">
    <property type="entry name" value="Teicoplanin_resist-assoc"/>
</dbReference>
<feature type="transmembrane region" description="Helical" evidence="1">
    <location>
        <begin position="85"/>
        <end position="102"/>
    </location>
</feature>
<reference evidence="3 4" key="1">
    <citation type="journal article" date="2021" name="Sci. Rep.">
        <title>The distribution of antibiotic resistance genes in chicken gut microbiota commensals.</title>
        <authorList>
            <person name="Juricova H."/>
            <person name="Matiasovicova J."/>
            <person name="Kubasova T."/>
            <person name="Cejkova D."/>
            <person name="Rychlik I."/>
        </authorList>
    </citation>
    <scope>NUCLEOTIDE SEQUENCE [LARGE SCALE GENOMIC DNA]</scope>
    <source>
        <strain evidence="3 4">An411</strain>
    </source>
</reference>
<evidence type="ECO:0000313" key="3">
    <source>
        <dbReference type="EMBL" id="MBM6850688.1"/>
    </source>
</evidence>
<sequence>MGIVIDFVALILLYIFCFYKRWKATGKIALLVNTAMYIYLSFVLYFTLMPIITSLPFIFNHPYMPMNLIPFIDILERRGDFTKQVVLNVVMTIPFGFLLPCVKRGSITAFKALLYALLLSICIEILQPLINGARSSDITDVITNTIGGIIGYTAYVVCKPFIIKVLFHWENTRFCA</sequence>
<feature type="transmembrane region" description="Helical" evidence="1">
    <location>
        <begin position="109"/>
        <end position="130"/>
    </location>
</feature>
<keyword evidence="1" id="KW-0812">Transmembrane</keyword>
<evidence type="ECO:0000259" key="2">
    <source>
        <dbReference type="Pfam" id="PF04892"/>
    </source>
</evidence>
<dbReference type="Proteomes" id="UP000719500">
    <property type="component" value="Unassembled WGS sequence"/>
</dbReference>